<evidence type="ECO:0000313" key="2">
    <source>
        <dbReference type="Proteomes" id="UP000236286"/>
    </source>
</evidence>
<organism evidence="1 2">
    <name type="scientific">Methylocella silvestris</name>
    <dbReference type="NCBI Taxonomy" id="199596"/>
    <lineage>
        <taxon>Bacteria</taxon>
        <taxon>Pseudomonadati</taxon>
        <taxon>Pseudomonadota</taxon>
        <taxon>Alphaproteobacteria</taxon>
        <taxon>Hyphomicrobiales</taxon>
        <taxon>Beijerinckiaceae</taxon>
        <taxon>Methylocella</taxon>
    </lineage>
</organism>
<gene>
    <name evidence="1" type="ORF">CR492_13655</name>
</gene>
<reference evidence="1 2" key="1">
    <citation type="submission" date="2017-10" db="EMBL/GenBank/DDBJ databases">
        <title>Genome announcement of Methylocella silvestris TVC from permafrost.</title>
        <authorList>
            <person name="Wang J."/>
            <person name="Geng K."/>
            <person name="Ul-Haque F."/>
            <person name="Crombie A.T."/>
            <person name="Street L.E."/>
            <person name="Wookey P.A."/>
            <person name="Murrell J.C."/>
            <person name="Pratscher J."/>
        </authorList>
    </citation>
    <scope>NUCLEOTIDE SEQUENCE [LARGE SCALE GENOMIC DNA]</scope>
    <source>
        <strain evidence="1 2">TVC</strain>
    </source>
</reference>
<proteinExistence type="predicted"/>
<comment type="caution">
    <text evidence="1">The sequence shown here is derived from an EMBL/GenBank/DDBJ whole genome shotgun (WGS) entry which is preliminary data.</text>
</comment>
<dbReference type="EMBL" id="PDZR01000016">
    <property type="protein sequence ID" value="PNG25372.1"/>
    <property type="molecule type" value="Genomic_DNA"/>
</dbReference>
<protein>
    <submittedName>
        <fullName evidence="1">Uncharacterized protein</fullName>
    </submittedName>
</protein>
<dbReference type="OrthoDB" id="1550735at2"/>
<dbReference type="AlphaFoldDB" id="A0A2J7TF50"/>
<dbReference type="RefSeq" id="WP_102844300.1">
    <property type="nucleotide sequence ID" value="NZ_PDZR01000016.1"/>
</dbReference>
<accession>A0A2J7TF50</accession>
<sequence length="322" mass="34946">MSSFQASTAQLYGLLHVADAVGAHANLSAKSGDPIDIYLKCAALCAASVATAGGSFALITNHAARLAARCKALGLDHLQLREYRFVWPVPEGVAFYSAHYKLELIEAFATGAFGVRVGLIDVDTVLQKAFDLPDIAEGALAIYDITDIERASYGTDRIRQDIETVAGKSFPDARWYGGEFIIGDPRAFATLARAVKSCWGNYTQAIGKLHHVGDEAVVSAAINLARLEGFATVNADRGGGVARWWTARTEAPVRRFREIENRSLLHLPSDKEFLAAYPCAGFDGARFVSAYRSYAGRKLRLRRLANFVAGLLGRGKYVARLD</sequence>
<evidence type="ECO:0000313" key="1">
    <source>
        <dbReference type="EMBL" id="PNG25372.1"/>
    </source>
</evidence>
<dbReference type="Proteomes" id="UP000236286">
    <property type="component" value="Unassembled WGS sequence"/>
</dbReference>
<name>A0A2J7TF50_METSI</name>